<feature type="domain" description="N,N-dimethylformamidase beta subunit-like C-terminal" evidence="3">
    <location>
        <begin position="128"/>
        <end position="503"/>
    </location>
</feature>
<organism evidence="4 5">
    <name type="scientific">Catellatospora coxensis</name>
    <dbReference type="NCBI Taxonomy" id="310354"/>
    <lineage>
        <taxon>Bacteria</taxon>
        <taxon>Bacillati</taxon>
        <taxon>Actinomycetota</taxon>
        <taxon>Actinomycetes</taxon>
        <taxon>Micromonosporales</taxon>
        <taxon>Micromonosporaceae</taxon>
        <taxon>Catellatospora</taxon>
    </lineage>
</organism>
<dbReference type="RefSeq" id="WP_203695659.1">
    <property type="nucleotide sequence ID" value="NZ_BAAALC010000010.1"/>
</dbReference>
<feature type="compositionally biased region" description="Low complexity" evidence="1">
    <location>
        <begin position="58"/>
        <end position="68"/>
    </location>
</feature>
<evidence type="ECO:0000259" key="3">
    <source>
        <dbReference type="Pfam" id="PF20254"/>
    </source>
</evidence>
<dbReference type="Proteomes" id="UP000630887">
    <property type="component" value="Unassembled WGS sequence"/>
</dbReference>
<gene>
    <name evidence="4" type="ORF">Cco03nite_57850</name>
</gene>
<evidence type="ECO:0000256" key="2">
    <source>
        <dbReference type="SAM" id="SignalP"/>
    </source>
</evidence>
<comment type="caution">
    <text evidence="4">The sequence shown here is derived from an EMBL/GenBank/DDBJ whole genome shotgun (WGS) entry which is preliminary data.</text>
</comment>
<evidence type="ECO:0000313" key="4">
    <source>
        <dbReference type="EMBL" id="GIG09085.1"/>
    </source>
</evidence>
<dbReference type="InterPro" id="IPR006311">
    <property type="entry name" value="TAT_signal"/>
</dbReference>
<name>A0A8J3L712_9ACTN</name>
<dbReference type="PROSITE" id="PS51318">
    <property type="entry name" value="TAT"/>
    <property type="match status" value="1"/>
</dbReference>
<feature type="chain" id="PRO_5039299406" description="N,N-dimethylformamidase beta subunit-like C-terminal domain-containing protein" evidence="2">
    <location>
        <begin position="22"/>
        <end position="531"/>
    </location>
</feature>
<sequence>MSSVSRRAAIGLAAGAAGMLAACSESPAKPAGARVPQQRTGESVSTPVAPKPSPTPTGTPRTGAPRTANPIPAENSRPVGKRWLADDPGFRSADDVGQQIAAYASATSVGLGESIDFHVHVGTPEPYRIEVFRLGHYGGAGARHLVSSPTLNGRPQPEAERAVKTNLISCDWPVAWTLKVPTGWVSGMYVAVFTTASNHRSHAVFVVRDDSRSGNLCVVLPFSTYQAYNSWPRDGRLGRSLYHGYRLDGVLGTEERSRKVTFDRPYSGSGLPYLYDTDYDLIQWAERSGYDVTYATSVDLHTGRVDPLRHAGMIFPGHDEYWSAQMRAAVETGVAGGTSLAFLTANNVYWNIRYEPGDGRPDRVVTCYKSSQEDPTSGARLSTVTWRSLNAQDAEQRLLGVQYNGVVAKAAPLIVQQAAHWMWEGTGVRDGTAIRKLVAGEADGHDARFPGADGVQTLLSASPYMTVKGKPAVQNTSVYEAASGAVVFCAGTFNWPLALNRRGYRDSRIQRATANLVNRMLGPKGAPGDRA</sequence>
<feature type="signal peptide" evidence="2">
    <location>
        <begin position="1"/>
        <end position="21"/>
    </location>
</feature>
<dbReference type="AlphaFoldDB" id="A0A8J3L712"/>
<feature type="compositionally biased region" description="Polar residues" evidence="1">
    <location>
        <begin position="37"/>
        <end position="46"/>
    </location>
</feature>
<dbReference type="Pfam" id="PF20254">
    <property type="entry name" value="DMFA2_C"/>
    <property type="match status" value="1"/>
</dbReference>
<protein>
    <recommendedName>
        <fullName evidence="3">N,N-dimethylformamidase beta subunit-like C-terminal domain-containing protein</fullName>
    </recommendedName>
</protein>
<dbReference type="PROSITE" id="PS51257">
    <property type="entry name" value="PROKAR_LIPOPROTEIN"/>
    <property type="match status" value="1"/>
</dbReference>
<proteinExistence type="predicted"/>
<keyword evidence="5" id="KW-1185">Reference proteome</keyword>
<dbReference type="InterPro" id="IPR046540">
    <property type="entry name" value="DMFA2_C"/>
</dbReference>
<evidence type="ECO:0000313" key="5">
    <source>
        <dbReference type="Proteomes" id="UP000630887"/>
    </source>
</evidence>
<keyword evidence="2" id="KW-0732">Signal</keyword>
<reference evidence="4 5" key="1">
    <citation type="submission" date="2021-01" db="EMBL/GenBank/DDBJ databases">
        <title>Whole genome shotgun sequence of Catellatospora coxensis NBRC 107359.</title>
        <authorList>
            <person name="Komaki H."/>
            <person name="Tamura T."/>
        </authorList>
    </citation>
    <scope>NUCLEOTIDE SEQUENCE [LARGE SCALE GENOMIC DNA]</scope>
    <source>
        <strain evidence="4 5">NBRC 107359</strain>
    </source>
</reference>
<evidence type="ECO:0000256" key="1">
    <source>
        <dbReference type="SAM" id="MobiDB-lite"/>
    </source>
</evidence>
<dbReference type="EMBL" id="BONI01000058">
    <property type="protein sequence ID" value="GIG09085.1"/>
    <property type="molecule type" value="Genomic_DNA"/>
</dbReference>
<feature type="region of interest" description="Disordered" evidence="1">
    <location>
        <begin position="24"/>
        <end position="86"/>
    </location>
</feature>
<accession>A0A8J3L712</accession>